<sequence>MNNSPIKVITFDLDDTLWAIQPVLIKAEQQVYNWLSEHAPKLTAQFSPQDFMHWRIKIYQQQPELAHQITRLRLVAVKQAMLNVGYDEKLAQRIAEQAFDIFIQARHDITFFDTAEPMLAALHPHYSLGALSNGNADIFKLEMGRFFDFAFSAEQLNASKPAPEQFLAAQSYGNTQPQQMIHIGDNHEHDIAGAIAAGWHSIWFNPSGEPYAGDTASQQGPTREVSCLSDIPAAISSIAKDLRQGV</sequence>
<dbReference type="GO" id="GO:0016787">
    <property type="term" value="F:hydrolase activity"/>
    <property type="evidence" value="ECO:0007669"/>
    <property type="project" value="UniProtKB-KW"/>
</dbReference>
<dbReference type="RefSeq" id="WP_085758274.1">
    <property type="nucleotide sequence ID" value="NZ_CP019343.1"/>
</dbReference>
<dbReference type="Gene3D" id="1.20.120.1600">
    <property type="match status" value="1"/>
</dbReference>
<comment type="cofactor">
    <cofactor evidence="1">
        <name>Mg(2+)</name>
        <dbReference type="ChEBI" id="CHEBI:18420"/>
    </cofactor>
</comment>
<dbReference type="InterPro" id="IPR036412">
    <property type="entry name" value="HAD-like_sf"/>
</dbReference>
<keyword evidence="5" id="KW-1185">Reference proteome</keyword>
<evidence type="ECO:0000256" key="1">
    <source>
        <dbReference type="ARBA" id="ARBA00001946"/>
    </source>
</evidence>
<evidence type="ECO:0000313" key="4">
    <source>
        <dbReference type="EMBL" id="ARN74141.1"/>
    </source>
</evidence>
<dbReference type="Proteomes" id="UP000193450">
    <property type="component" value="Chromosome"/>
</dbReference>
<dbReference type="PANTHER" id="PTHR46470">
    <property type="entry name" value="N-ACYLNEURAMINATE-9-PHOSPHATASE"/>
    <property type="match status" value="1"/>
</dbReference>
<dbReference type="Gene3D" id="3.40.50.1000">
    <property type="entry name" value="HAD superfamily/HAD-like"/>
    <property type="match status" value="1"/>
</dbReference>
<reference evidence="4 5" key="1">
    <citation type="submission" date="2016-11" db="EMBL/GenBank/DDBJ databases">
        <title>Trade-off between light-utilization and light-protection in marine flavobacteria.</title>
        <authorList>
            <person name="Kumagai Y."/>
        </authorList>
    </citation>
    <scope>NUCLEOTIDE SEQUENCE [LARGE SCALE GENOMIC DNA]</scope>
    <source>
        <strain evidence="4 5">NBRC 107125</strain>
    </source>
</reference>
<dbReference type="SUPFAM" id="SSF56784">
    <property type="entry name" value="HAD-like"/>
    <property type="match status" value="1"/>
</dbReference>
<evidence type="ECO:0000313" key="5">
    <source>
        <dbReference type="Proteomes" id="UP000193450"/>
    </source>
</evidence>
<proteinExistence type="predicted"/>
<dbReference type="SFLD" id="SFLDS00003">
    <property type="entry name" value="Haloacid_Dehalogenase"/>
    <property type="match status" value="1"/>
</dbReference>
<dbReference type="InterPro" id="IPR006439">
    <property type="entry name" value="HAD-SF_hydro_IA"/>
</dbReference>
<evidence type="ECO:0000256" key="3">
    <source>
        <dbReference type="ARBA" id="ARBA00022842"/>
    </source>
</evidence>
<dbReference type="InterPro" id="IPR051400">
    <property type="entry name" value="HAD-like_hydrolase"/>
</dbReference>
<dbReference type="STRING" id="716816.BST96_08410"/>
<accession>A0A1X9NAF5</accession>
<dbReference type="OrthoDB" id="367448at2"/>
<evidence type="ECO:0008006" key="6">
    <source>
        <dbReference type="Google" id="ProtNLM"/>
    </source>
</evidence>
<dbReference type="NCBIfam" id="TIGR01549">
    <property type="entry name" value="HAD-SF-IA-v1"/>
    <property type="match status" value="1"/>
</dbReference>
<name>A0A1X9NAF5_9GAMM</name>
<dbReference type="GO" id="GO:0009231">
    <property type="term" value="P:riboflavin biosynthetic process"/>
    <property type="evidence" value="ECO:0007669"/>
    <property type="project" value="TreeGrafter"/>
</dbReference>
<dbReference type="EMBL" id="CP019343">
    <property type="protein sequence ID" value="ARN74141.1"/>
    <property type="molecule type" value="Genomic_DNA"/>
</dbReference>
<evidence type="ECO:0000256" key="2">
    <source>
        <dbReference type="ARBA" id="ARBA00022801"/>
    </source>
</evidence>
<keyword evidence="3" id="KW-0460">Magnesium</keyword>
<dbReference type="KEGG" id="osg:BST96_08410"/>
<dbReference type="Pfam" id="PF00702">
    <property type="entry name" value="Hydrolase"/>
    <property type="match status" value="1"/>
</dbReference>
<dbReference type="SFLD" id="SFLDG01129">
    <property type="entry name" value="C1.5:_HAD__Beta-PGM__Phosphata"/>
    <property type="match status" value="1"/>
</dbReference>
<dbReference type="NCBIfam" id="TIGR01509">
    <property type="entry name" value="HAD-SF-IA-v3"/>
    <property type="match status" value="1"/>
</dbReference>
<protein>
    <recommendedName>
        <fullName evidence="6">HAD family hydrolase</fullName>
    </recommendedName>
</protein>
<organism evidence="4 5">
    <name type="scientific">Oceanicoccus sagamiensis</name>
    <dbReference type="NCBI Taxonomy" id="716816"/>
    <lineage>
        <taxon>Bacteria</taxon>
        <taxon>Pseudomonadati</taxon>
        <taxon>Pseudomonadota</taxon>
        <taxon>Gammaproteobacteria</taxon>
        <taxon>Cellvibrionales</taxon>
        <taxon>Spongiibacteraceae</taxon>
        <taxon>Oceanicoccus</taxon>
    </lineage>
</organism>
<dbReference type="InterPro" id="IPR023214">
    <property type="entry name" value="HAD_sf"/>
</dbReference>
<dbReference type="PRINTS" id="PR00413">
    <property type="entry name" value="HADHALOGNASE"/>
</dbReference>
<gene>
    <name evidence="4" type="ORF">BST96_08410</name>
</gene>
<dbReference type="PANTHER" id="PTHR46470:SF4">
    <property type="entry name" value="5-AMINO-6-(5-PHOSPHO-D-RIBITYLAMINO)URACIL PHOSPHATASE YIGB"/>
    <property type="match status" value="1"/>
</dbReference>
<dbReference type="AlphaFoldDB" id="A0A1X9NAF5"/>
<keyword evidence="2" id="KW-0378">Hydrolase</keyword>